<reference evidence="4 5" key="1">
    <citation type="submission" date="2022-03" db="EMBL/GenBank/DDBJ databases">
        <title>A chromosomal length assembly of Cordylochernes scorpioides.</title>
        <authorList>
            <person name="Zeh D."/>
            <person name="Zeh J."/>
        </authorList>
    </citation>
    <scope>NUCLEOTIDE SEQUENCE [LARGE SCALE GENOMIC DNA]</scope>
    <source>
        <strain evidence="4">IN4F17</strain>
        <tissue evidence="4">Whole Body</tissue>
    </source>
</reference>
<keyword evidence="1" id="KW-0862">Zinc</keyword>
<keyword evidence="1" id="KW-0479">Metal-binding</keyword>
<dbReference type="PROSITE" id="PS50158">
    <property type="entry name" value="ZF_CCHC"/>
    <property type="match status" value="1"/>
</dbReference>
<dbReference type="SMART" id="SM00343">
    <property type="entry name" value="ZnF_C2HC"/>
    <property type="match status" value="1"/>
</dbReference>
<sequence length="350" mass="40616">MGNQVVNLRIKLSLGIAKCWFENFEEILNSWEEFKIKFCEIFGNKEDTARKAENILRTRAQTSGVNVESYIQEILLLCKQSNPRMSEGEKVSHLIKGVSEEVYQALVGKDISPVDQFVAFCRRFEAFKRMRVAPPRFNRLPNVTTISTTEYENLDALIRRIVREEVQKFMAPLSTFAAQDIDTPPPDLRDVIRSEIQQTLAPISAPRQPESFRPRRQYLPQNDQGYRRRTEGPPNNQRTQWRTEDDKPICFHCGRPGHVVRYCRERQQVFAETRSRNGGEGRNVGFSSRPPRYDADNDYVTPQTSTYFYRSSSPHRSCARSPARRQSQSPARRFSRSPNPQNVKTKWSGF</sequence>
<organism evidence="4 5">
    <name type="scientific">Cordylochernes scorpioides</name>
    <dbReference type="NCBI Taxonomy" id="51811"/>
    <lineage>
        <taxon>Eukaryota</taxon>
        <taxon>Metazoa</taxon>
        <taxon>Ecdysozoa</taxon>
        <taxon>Arthropoda</taxon>
        <taxon>Chelicerata</taxon>
        <taxon>Arachnida</taxon>
        <taxon>Pseudoscorpiones</taxon>
        <taxon>Cheliferoidea</taxon>
        <taxon>Chernetidae</taxon>
        <taxon>Cordylochernes</taxon>
    </lineage>
</organism>
<feature type="compositionally biased region" description="Polar residues" evidence="2">
    <location>
        <begin position="300"/>
        <end position="315"/>
    </location>
</feature>
<evidence type="ECO:0000256" key="2">
    <source>
        <dbReference type="SAM" id="MobiDB-lite"/>
    </source>
</evidence>
<name>A0ABY6LW50_9ARAC</name>
<keyword evidence="5" id="KW-1185">Reference proteome</keyword>
<keyword evidence="1" id="KW-0863">Zinc-finger</keyword>
<dbReference type="SUPFAM" id="SSF57756">
    <property type="entry name" value="Retrovirus zinc finger-like domains"/>
    <property type="match status" value="1"/>
</dbReference>
<evidence type="ECO:0000259" key="3">
    <source>
        <dbReference type="PROSITE" id="PS50158"/>
    </source>
</evidence>
<dbReference type="EMBL" id="CP092886">
    <property type="protein sequence ID" value="UYV84362.1"/>
    <property type="molecule type" value="Genomic_DNA"/>
</dbReference>
<evidence type="ECO:0000313" key="4">
    <source>
        <dbReference type="EMBL" id="UYV84362.1"/>
    </source>
</evidence>
<evidence type="ECO:0000256" key="1">
    <source>
        <dbReference type="PROSITE-ProRule" id="PRU00047"/>
    </source>
</evidence>
<feature type="domain" description="CCHC-type" evidence="3">
    <location>
        <begin position="250"/>
        <end position="265"/>
    </location>
</feature>
<feature type="region of interest" description="Disordered" evidence="2">
    <location>
        <begin position="202"/>
        <end position="243"/>
    </location>
</feature>
<evidence type="ECO:0000313" key="5">
    <source>
        <dbReference type="Proteomes" id="UP001235939"/>
    </source>
</evidence>
<proteinExistence type="predicted"/>
<dbReference type="InterPro" id="IPR001878">
    <property type="entry name" value="Znf_CCHC"/>
</dbReference>
<protein>
    <submittedName>
        <fullName evidence="4">ASPRV1</fullName>
    </submittedName>
</protein>
<feature type="compositionally biased region" description="Polar residues" evidence="2">
    <location>
        <begin position="324"/>
        <end position="350"/>
    </location>
</feature>
<accession>A0ABY6LW50</accession>
<feature type="region of interest" description="Disordered" evidence="2">
    <location>
        <begin position="274"/>
        <end position="350"/>
    </location>
</feature>
<gene>
    <name evidence="4" type="ORF">LAZ67_X001935</name>
</gene>
<dbReference type="InterPro" id="IPR036875">
    <property type="entry name" value="Znf_CCHC_sf"/>
</dbReference>
<dbReference type="Proteomes" id="UP001235939">
    <property type="component" value="Chromosome X"/>
</dbReference>